<dbReference type="RefSeq" id="WP_369458920.1">
    <property type="nucleotide sequence ID" value="NZ_JBGBDC010000001.1"/>
</dbReference>
<reference evidence="1 2" key="1">
    <citation type="journal article" date="2016" name="Int. J. Syst. Evol. Microbiol.">
        <title>Description of Comamonas sediminis sp. nov., isolated from lagoon sediments.</title>
        <authorList>
            <person name="Subhash Y."/>
            <person name="Bang J.J."/>
            <person name="You T.H."/>
            <person name="Lee S.S."/>
        </authorList>
    </citation>
    <scope>NUCLEOTIDE SEQUENCE [LARGE SCALE GENOMIC DNA]</scope>
    <source>
        <strain evidence="1 2">JCM 31169</strain>
    </source>
</reference>
<dbReference type="EMBL" id="JBGBDC010000001">
    <property type="protein sequence ID" value="MEY2249860.1"/>
    <property type="molecule type" value="Genomic_DNA"/>
</dbReference>
<accession>A0ABV4AXA8</accession>
<protein>
    <submittedName>
        <fullName evidence="1">Uncharacterized protein</fullName>
    </submittedName>
</protein>
<comment type="caution">
    <text evidence="1">The sequence shown here is derived from an EMBL/GenBank/DDBJ whole genome shotgun (WGS) entry which is preliminary data.</text>
</comment>
<keyword evidence="2" id="KW-1185">Reference proteome</keyword>
<sequence>MPKQPAPTLDTVTLKELRGEIDNALAFSKKQDAQEQFNSQRSAFSQIAPTQQHHFGRGGPGDAWSLRNHGAQLAVQLLGGTDKPPDKHRFPRLLWRRQQGCSGGGITHTADTIRSYP</sequence>
<evidence type="ECO:0000313" key="2">
    <source>
        <dbReference type="Proteomes" id="UP001562178"/>
    </source>
</evidence>
<organism evidence="1 2">
    <name type="scientific">Comamonas sediminis</name>
    <dbReference type="NCBI Taxonomy" id="1783360"/>
    <lineage>
        <taxon>Bacteria</taxon>
        <taxon>Pseudomonadati</taxon>
        <taxon>Pseudomonadota</taxon>
        <taxon>Betaproteobacteria</taxon>
        <taxon>Burkholderiales</taxon>
        <taxon>Comamonadaceae</taxon>
        <taxon>Comamonas</taxon>
    </lineage>
</organism>
<evidence type="ECO:0000313" key="1">
    <source>
        <dbReference type="EMBL" id="MEY2249860.1"/>
    </source>
</evidence>
<gene>
    <name evidence="1" type="ORF">AB7A72_02485</name>
</gene>
<name>A0ABV4AXA8_9BURK</name>
<dbReference type="Proteomes" id="UP001562178">
    <property type="component" value="Unassembled WGS sequence"/>
</dbReference>
<proteinExistence type="predicted"/>